<dbReference type="EMBL" id="BARS01047586">
    <property type="protein sequence ID" value="GAG28594.1"/>
    <property type="molecule type" value="Genomic_DNA"/>
</dbReference>
<accession>X0WCD6</accession>
<feature type="non-terminal residue" evidence="2">
    <location>
        <position position="244"/>
    </location>
</feature>
<dbReference type="PANTHER" id="PTHR37836:SF2">
    <property type="entry name" value="DUF4038 DOMAIN-CONTAINING PROTEIN"/>
    <property type="match status" value="1"/>
</dbReference>
<name>X0WCD6_9ZZZZ</name>
<gene>
    <name evidence="2" type="ORF">S01H1_71459</name>
</gene>
<proteinExistence type="predicted"/>
<sequence length="244" mass="26823">LPEEWNAAANKVIEKYGHPPFGTPAGTNSNPSTLRNFGHMDKAKWLTFHQVGNRRTHDLYPYLTEIFNASPPVPGINGEPYYAGMLDAAGGTEKSALYCRSAMYGSVLSGGLGGHIYGGGGWQGGLWSGEVEDASPTPIWEVIKWRSADQMRHLRTFILSEGSRYQALVPSAEMVQPSRLGKEKSCLGWAYCARTAEKDLFVLYFEKDCPQASLSGAMPNAKYKALWFNPRTGDWINAGVLIVD</sequence>
<feature type="domain" description="Apiosidase-like catalytic" evidence="1">
    <location>
        <begin position="39"/>
        <end position="160"/>
    </location>
</feature>
<comment type="caution">
    <text evidence="2">The sequence shown here is derived from an EMBL/GenBank/DDBJ whole genome shotgun (WGS) entry which is preliminary data.</text>
</comment>
<organism evidence="2">
    <name type="scientific">marine sediment metagenome</name>
    <dbReference type="NCBI Taxonomy" id="412755"/>
    <lineage>
        <taxon>unclassified sequences</taxon>
        <taxon>metagenomes</taxon>
        <taxon>ecological metagenomes</taxon>
    </lineage>
</organism>
<evidence type="ECO:0000259" key="1">
    <source>
        <dbReference type="Pfam" id="PF13204"/>
    </source>
</evidence>
<dbReference type="InterPro" id="IPR025277">
    <property type="entry name" value="Apiosidase-like_cat_dom"/>
</dbReference>
<dbReference type="PANTHER" id="PTHR37836">
    <property type="entry name" value="LMO1036 PROTEIN"/>
    <property type="match status" value="1"/>
</dbReference>
<dbReference type="Gene3D" id="3.20.20.80">
    <property type="entry name" value="Glycosidases"/>
    <property type="match status" value="1"/>
</dbReference>
<reference evidence="2" key="1">
    <citation type="journal article" date="2014" name="Front. Microbiol.">
        <title>High frequency of phylogenetically diverse reductive dehalogenase-homologous genes in deep subseafloor sedimentary metagenomes.</title>
        <authorList>
            <person name="Kawai M."/>
            <person name="Futagami T."/>
            <person name="Toyoda A."/>
            <person name="Takaki Y."/>
            <person name="Nishi S."/>
            <person name="Hori S."/>
            <person name="Arai W."/>
            <person name="Tsubouchi T."/>
            <person name="Morono Y."/>
            <person name="Uchiyama I."/>
            <person name="Ito T."/>
            <person name="Fujiyama A."/>
            <person name="Inagaki F."/>
            <person name="Takami H."/>
        </authorList>
    </citation>
    <scope>NUCLEOTIDE SEQUENCE</scope>
    <source>
        <strain evidence="2">Expedition CK06-06</strain>
    </source>
</reference>
<dbReference type="Pfam" id="PF13204">
    <property type="entry name" value="Apiosidase"/>
    <property type="match status" value="1"/>
</dbReference>
<dbReference type="AlphaFoldDB" id="X0WCD6"/>
<evidence type="ECO:0000313" key="2">
    <source>
        <dbReference type="EMBL" id="GAG28594.1"/>
    </source>
</evidence>
<feature type="non-terminal residue" evidence="2">
    <location>
        <position position="1"/>
    </location>
</feature>
<protein>
    <recommendedName>
        <fullName evidence="1">Apiosidase-like catalytic domain-containing protein</fullName>
    </recommendedName>
</protein>